<evidence type="ECO:0000313" key="5">
    <source>
        <dbReference type="EMBL" id="RNA40893.1"/>
    </source>
</evidence>
<feature type="region of interest" description="Disordered" evidence="2">
    <location>
        <begin position="393"/>
        <end position="423"/>
    </location>
</feature>
<dbReference type="SUPFAM" id="SSF53098">
    <property type="entry name" value="Ribonuclease H-like"/>
    <property type="match status" value="1"/>
</dbReference>
<sequence>MFSLRIFSINYYLAKPEPGLDIIYSDFRCCEIKQVPVIRIFGSTKEGQKACLHIHNVFPYLLVKPFKSSLDMDELAKYTFELANQIDKVLNIALCVKDPLSAQHVFKIKPIFTKSMYGYHENDTLFLKIYLFNPAIVKKLSELLLNGSIMSESFQTYESHVPYNLQFLMDFNLFGMNMIHLKLVKFRRKNLYTEETEKNSDNFGSQKSDKKWDMENLAEELFLDQSVERHSTCDLELDSCAADIMNFDMDKDGYMLNPGMSALWDEEKKRRELQNIDIPLETIDTEVEEEKIVVKSVQDLCDINQTFEEVDYINDELIADMLDDLHNNTELENSIIPDDEEEKESLLKENNDLTQIEKETNNHDEEDENFSLLNDTISSDDSDGVTIEKIEDRKEEYKHSESIIDESAADSSISSGDESFSKDDIPFIPQVGHECSYFSNQPPCSHRDSNPKSLFQNVCLNCEFVKEINDSLDHMAFLSPENFRNEKKNFFLTDLNFDSPSIESNDFAEIPDIVNETITEDDLKDFTQINETLNEIDDTKSELNLSRRSSNSLSETTLMLSDSDYDEADKEEEFLKEYYAKQAKK</sequence>
<proteinExistence type="predicted"/>
<evidence type="ECO:0000256" key="2">
    <source>
        <dbReference type="SAM" id="MobiDB-lite"/>
    </source>
</evidence>
<protein>
    <submittedName>
        <fullName evidence="5">DNA polymerase zeta catalytic subunit</fullName>
    </submittedName>
</protein>
<accession>A0A3M7SYI3</accession>
<keyword evidence="6" id="KW-1185">Reference proteome</keyword>
<dbReference type="GO" id="GO:0000724">
    <property type="term" value="P:double-strand break repair via homologous recombination"/>
    <property type="evidence" value="ECO:0007669"/>
    <property type="project" value="TreeGrafter"/>
</dbReference>
<evidence type="ECO:0000313" key="6">
    <source>
        <dbReference type="Proteomes" id="UP000276133"/>
    </source>
</evidence>
<reference evidence="5 6" key="1">
    <citation type="journal article" date="2018" name="Sci. Rep.">
        <title>Genomic signatures of local adaptation to the degree of environmental predictability in rotifers.</title>
        <authorList>
            <person name="Franch-Gras L."/>
            <person name="Hahn C."/>
            <person name="Garcia-Roger E.M."/>
            <person name="Carmona M.J."/>
            <person name="Serra M."/>
            <person name="Gomez A."/>
        </authorList>
    </citation>
    <scope>NUCLEOTIDE SEQUENCE [LARGE SCALE GENOMIC DNA]</scope>
    <source>
        <strain evidence="5">HYR1</strain>
    </source>
</reference>
<feature type="domain" description="DNA polymerase zeta catalytic subunit N-terminal" evidence="4">
    <location>
        <begin position="1"/>
        <end position="55"/>
    </location>
</feature>
<comment type="caution">
    <text evidence="5">The sequence shown here is derived from an EMBL/GenBank/DDBJ whole genome shotgun (WGS) entry which is preliminary data.</text>
</comment>
<dbReference type="Pfam" id="PF24055">
    <property type="entry name" value="POL3_N"/>
    <property type="match status" value="1"/>
</dbReference>
<dbReference type="GO" id="GO:0042276">
    <property type="term" value="P:error-prone translesion synthesis"/>
    <property type="evidence" value="ECO:0007669"/>
    <property type="project" value="TreeGrafter"/>
</dbReference>
<dbReference type="GO" id="GO:0003887">
    <property type="term" value="F:DNA-directed DNA polymerase activity"/>
    <property type="evidence" value="ECO:0007669"/>
    <property type="project" value="UniProtKB-EC"/>
</dbReference>
<dbReference type="InterPro" id="IPR030559">
    <property type="entry name" value="PolZ_Rev3"/>
</dbReference>
<dbReference type="OrthoDB" id="2414538at2759"/>
<name>A0A3M7SYI3_BRAPC</name>
<dbReference type="STRING" id="10195.A0A3M7SYI3"/>
<gene>
    <name evidence="5" type="ORF">BpHYR1_043040</name>
</gene>
<dbReference type="InterPro" id="IPR056447">
    <property type="entry name" value="REV3_N"/>
</dbReference>
<dbReference type="Gene3D" id="3.30.342.10">
    <property type="entry name" value="DNA Polymerase, chain B, domain 1"/>
    <property type="match status" value="1"/>
</dbReference>
<dbReference type="GO" id="GO:0005634">
    <property type="term" value="C:nucleus"/>
    <property type="evidence" value="ECO:0007669"/>
    <property type="project" value="TreeGrafter"/>
</dbReference>
<feature type="domain" description="DNA polymerase delta/zeta catalytic subunit N-terminal" evidence="3">
    <location>
        <begin position="56"/>
        <end position="138"/>
    </location>
</feature>
<dbReference type="EMBL" id="REGN01000571">
    <property type="protein sequence ID" value="RNA40893.1"/>
    <property type="molecule type" value="Genomic_DNA"/>
</dbReference>
<dbReference type="AlphaFoldDB" id="A0A3M7SYI3"/>
<feature type="compositionally biased region" description="Low complexity" evidence="2">
    <location>
        <begin position="409"/>
        <end position="418"/>
    </location>
</feature>
<organism evidence="5 6">
    <name type="scientific">Brachionus plicatilis</name>
    <name type="common">Marine rotifer</name>
    <name type="synonym">Brachionus muelleri</name>
    <dbReference type="NCBI Taxonomy" id="10195"/>
    <lineage>
        <taxon>Eukaryota</taxon>
        <taxon>Metazoa</taxon>
        <taxon>Spiralia</taxon>
        <taxon>Gnathifera</taxon>
        <taxon>Rotifera</taxon>
        <taxon>Eurotatoria</taxon>
        <taxon>Monogononta</taxon>
        <taxon>Pseudotrocha</taxon>
        <taxon>Ploima</taxon>
        <taxon>Brachionidae</taxon>
        <taxon>Brachionus</taxon>
    </lineage>
</organism>
<dbReference type="PANTHER" id="PTHR45812">
    <property type="entry name" value="DNA POLYMERASE ZETA CATALYTIC SUBUNIT"/>
    <property type="match status" value="1"/>
</dbReference>
<feature type="non-terminal residue" evidence="5">
    <location>
        <position position="585"/>
    </location>
</feature>
<dbReference type="GO" id="GO:0016035">
    <property type="term" value="C:zeta DNA polymerase complex"/>
    <property type="evidence" value="ECO:0007669"/>
    <property type="project" value="InterPro"/>
</dbReference>
<evidence type="ECO:0000259" key="3">
    <source>
        <dbReference type="Pfam" id="PF24055"/>
    </source>
</evidence>
<dbReference type="Pfam" id="PF24065">
    <property type="entry name" value="REV3_N"/>
    <property type="match status" value="1"/>
</dbReference>
<dbReference type="PANTHER" id="PTHR45812:SF1">
    <property type="entry name" value="DNA POLYMERASE ZETA CATALYTIC SUBUNIT"/>
    <property type="match status" value="1"/>
</dbReference>
<feature type="compositionally biased region" description="Basic and acidic residues" evidence="2">
    <location>
        <begin position="393"/>
        <end position="402"/>
    </location>
</feature>
<evidence type="ECO:0000259" key="4">
    <source>
        <dbReference type="Pfam" id="PF24065"/>
    </source>
</evidence>
<dbReference type="Proteomes" id="UP000276133">
    <property type="component" value="Unassembled WGS sequence"/>
</dbReference>
<dbReference type="InterPro" id="IPR056435">
    <property type="entry name" value="DPOD/Z_N"/>
</dbReference>
<evidence type="ECO:0000256" key="1">
    <source>
        <dbReference type="ARBA" id="ARBA00049244"/>
    </source>
</evidence>
<comment type="catalytic activity">
    <reaction evidence="1">
        <text>DNA(n) + a 2'-deoxyribonucleoside 5'-triphosphate = DNA(n+1) + diphosphate</text>
        <dbReference type="Rhea" id="RHEA:22508"/>
        <dbReference type="Rhea" id="RHEA-COMP:17339"/>
        <dbReference type="Rhea" id="RHEA-COMP:17340"/>
        <dbReference type="ChEBI" id="CHEBI:33019"/>
        <dbReference type="ChEBI" id="CHEBI:61560"/>
        <dbReference type="ChEBI" id="CHEBI:173112"/>
        <dbReference type="EC" id="2.7.7.7"/>
    </reaction>
</comment>
<dbReference type="InterPro" id="IPR012337">
    <property type="entry name" value="RNaseH-like_sf"/>
</dbReference>